<protein>
    <submittedName>
        <fullName evidence="1">Uncharacterized protein</fullName>
    </submittedName>
</protein>
<dbReference type="EMBL" id="LQZQ01000051">
    <property type="protein sequence ID" value="KYG71412.1"/>
    <property type="molecule type" value="Genomic_DNA"/>
</dbReference>
<dbReference type="Proteomes" id="UP000075583">
    <property type="component" value="Unassembled WGS sequence"/>
</dbReference>
<accession>A0A150WYQ0</accession>
<organism evidence="1 2">
    <name type="scientific">Roseivirga ehrenbergii (strain DSM 102268 / JCM 13514 / KCTC 12282 / NCIMB 14502 / KMM 6017)</name>
    <dbReference type="NCBI Taxonomy" id="279360"/>
    <lineage>
        <taxon>Bacteria</taxon>
        <taxon>Pseudomonadati</taxon>
        <taxon>Bacteroidota</taxon>
        <taxon>Cytophagia</taxon>
        <taxon>Cytophagales</taxon>
        <taxon>Roseivirgaceae</taxon>
        <taxon>Roseivirga</taxon>
    </lineage>
</organism>
<evidence type="ECO:0000313" key="2">
    <source>
        <dbReference type="Proteomes" id="UP000075583"/>
    </source>
</evidence>
<dbReference type="STRING" id="279360.MB14_11605"/>
<comment type="caution">
    <text evidence="1">The sequence shown here is derived from an EMBL/GenBank/DDBJ whole genome shotgun (WGS) entry which is preliminary data.</text>
</comment>
<dbReference type="RefSeq" id="WP_062594130.1">
    <property type="nucleotide sequence ID" value="NZ_LQZQ01000051.1"/>
</dbReference>
<keyword evidence="2" id="KW-1185">Reference proteome</keyword>
<gene>
    <name evidence="1" type="ORF">MB14_11605</name>
</gene>
<evidence type="ECO:0000313" key="1">
    <source>
        <dbReference type="EMBL" id="KYG71412.1"/>
    </source>
</evidence>
<sequence>MFVLIAIFFVAEKALDAQSSISGTYRSYFGEKLELRSDSTFIYNWKFDLASRWSIGEWYKSDSFIFLKVTPVYDTLRVSDGRLNKELDSLVLSADQSSGVITIEDFVSSQLSSGGQLTDIRFDKLFRRNNKLFKVQENGRLSRKRVRPIFGRKKRPTYFFRIKD</sequence>
<name>A0A150WYQ0_ROSEK</name>
<dbReference type="AlphaFoldDB" id="A0A150WYQ0"/>
<dbReference type="OrthoDB" id="764655at2"/>
<proteinExistence type="predicted"/>
<reference evidence="1" key="1">
    <citation type="submission" date="2016-01" db="EMBL/GenBank/DDBJ databases">
        <title>Genome sequencing of Roseivirga ehrenbergii KMM 6017.</title>
        <authorList>
            <person name="Selvaratnam C."/>
            <person name="Thevarajoo S."/>
            <person name="Goh K.M."/>
            <person name="Ee R."/>
            <person name="Chan K.-G."/>
            <person name="Chong C.S."/>
        </authorList>
    </citation>
    <scope>NUCLEOTIDE SEQUENCE [LARGE SCALE GENOMIC DNA]</scope>
    <source>
        <strain evidence="1">KMM 6017</strain>
    </source>
</reference>